<evidence type="ECO:0000313" key="4">
    <source>
        <dbReference type="Proteomes" id="UP001220217"/>
    </source>
</evidence>
<protein>
    <submittedName>
        <fullName evidence="3">Helix-turn-helix transcriptional regulator</fullName>
    </submittedName>
</protein>
<dbReference type="CDD" id="cd00093">
    <property type="entry name" value="HTH_XRE"/>
    <property type="match status" value="1"/>
</dbReference>
<dbReference type="Proteomes" id="UP001220217">
    <property type="component" value="Chromosome"/>
</dbReference>
<gene>
    <name evidence="3" type="ORF">PWO00_13075</name>
</gene>
<dbReference type="PANTHER" id="PTHR46558:SF4">
    <property type="entry name" value="DNA-BIDING PHAGE PROTEIN"/>
    <property type="match status" value="1"/>
</dbReference>
<dbReference type="SUPFAM" id="SSF47413">
    <property type="entry name" value="lambda repressor-like DNA-binding domains"/>
    <property type="match status" value="1"/>
</dbReference>
<reference evidence="3 4" key="1">
    <citation type="submission" date="2023-02" db="EMBL/GenBank/DDBJ databases">
        <title>Complete genome sequence of Priestia aryabhattai G5MAi6, a methanol-tolerant strain isolated from tap water in Hong Kong.</title>
        <authorList>
            <person name="Leung K.M."/>
            <person name="Lai G.K.K."/>
            <person name="Griffin S.D.J."/>
        </authorList>
    </citation>
    <scope>NUCLEOTIDE SEQUENCE [LARGE SCALE GENOMIC DNA]</scope>
    <source>
        <strain evidence="3 4">G5MAi6</strain>
    </source>
</reference>
<accession>A0ABD7X2V3</accession>
<organism evidence="3 4">
    <name type="scientific">Priestia aryabhattai</name>
    <name type="common">Bacillus aryabhattai</name>
    <dbReference type="NCBI Taxonomy" id="412384"/>
    <lineage>
        <taxon>Bacteria</taxon>
        <taxon>Bacillati</taxon>
        <taxon>Bacillota</taxon>
        <taxon>Bacilli</taxon>
        <taxon>Bacillales</taxon>
        <taxon>Bacillaceae</taxon>
        <taxon>Priestia</taxon>
    </lineage>
</organism>
<dbReference type="InterPro" id="IPR001387">
    <property type="entry name" value="Cro/C1-type_HTH"/>
</dbReference>
<dbReference type="GO" id="GO:0003677">
    <property type="term" value="F:DNA binding"/>
    <property type="evidence" value="ECO:0007669"/>
    <property type="project" value="UniProtKB-KW"/>
</dbReference>
<evidence type="ECO:0000313" key="3">
    <source>
        <dbReference type="EMBL" id="WEA46853.1"/>
    </source>
</evidence>
<dbReference type="AlphaFoldDB" id="A0ABD7X2V3"/>
<keyword evidence="1" id="KW-0238">DNA-binding</keyword>
<dbReference type="SMART" id="SM00530">
    <property type="entry name" value="HTH_XRE"/>
    <property type="match status" value="1"/>
</dbReference>
<evidence type="ECO:0000259" key="2">
    <source>
        <dbReference type="PROSITE" id="PS50943"/>
    </source>
</evidence>
<proteinExistence type="predicted"/>
<dbReference type="PROSITE" id="PS50943">
    <property type="entry name" value="HTH_CROC1"/>
    <property type="match status" value="1"/>
</dbReference>
<evidence type="ECO:0000256" key="1">
    <source>
        <dbReference type="ARBA" id="ARBA00023125"/>
    </source>
</evidence>
<dbReference type="RefSeq" id="WP_275037545.1">
    <property type="nucleotide sequence ID" value="NZ_CP118718.1"/>
</dbReference>
<dbReference type="EMBL" id="CP118718">
    <property type="protein sequence ID" value="WEA46853.1"/>
    <property type="molecule type" value="Genomic_DNA"/>
</dbReference>
<name>A0ABD7X2V3_PRIAR</name>
<dbReference type="PANTHER" id="PTHR46558">
    <property type="entry name" value="TRACRIPTIONAL REGULATORY PROTEIN-RELATED-RELATED"/>
    <property type="match status" value="1"/>
</dbReference>
<sequence length="76" mass="8502">MKDLLGSRIKQLRLKKGMTQDAFARKIGYRHAGIISEIESGKKKLSSDKLPIVANVLGVDINALFFEEKVLDSRTN</sequence>
<feature type="domain" description="HTH cro/C1-type" evidence="2">
    <location>
        <begin position="9"/>
        <end position="64"/>
    </location>
</feature>
<dbReference type="Gene3D" id="1.10.260.40">
    <property type="entry name" value="lambda repressor-like DNA-binding domains"/>
    <property type="match status" value="1"/>
</dbReference>
<dbReference type="Pfam" id="PF01381">
    <property type="entry name" value="HTH_3"/>
    <property type="match status" value="1"/>
</dbReference>
<dbReference type="InterPro" id="IPR010982">
    <property type="entry name" value="Lambda_DNA-bd_dom_sf"/>
</dbReference>